<evidence type="ECO:0000259" key="2">
    <source>
        <dbReference type="Pfam" id="PF11860"/>
    </source>
</evidence>
<organism evidence="3 4">
    <name type="scientific">Ralstonia solanacearum</name>
    <name type="common">Pseudomonas solanacearum</name>
    <dbReference type="NCBI Taxonomy" id="305"/>
    <lineage>
        <taxon>Bacteria</taxon>
        <taxon>Pseudomonadati</taxon>
        <taxon>Pseudomonadota</taxon>
        <taxon>Betaproteobacteria</taxon>
        <taxon>Burkholderiales</taxon>
        <taxon>Burkholderiaceae</taxon>
        <taxon>Ralstonia</taxon>
        <taxon>Ralstonia solanacearum species complex</taxon>
    </lineage>
</organism>
<dbReference type="AlphaFoldDB" id="A0AA92QAV5"/>
<evidence type="ECO:0000259" key="1">
    <source>
        <dbReference type="Pfam" id="PF01471"/>
    </source>
</evidence>
<accession>A0AA92QAV5</accession>
<dbReference type="InterPro" id="IPR002477">
    <property type="entry name" value="Peptidoglycan-bd-like"/>
</dbReference>
<dbReference type="Proteomes" id="UP000593970">
    <property type="component" value="Chromosome"/>
</dbReference>
<dbReference type="EMBL" id="CP051169">
    <property type="protein sequence ID" value="QOK96347.1"/>
    <property type="molecule type" value="Genomic_DNA"/>
</dbReference>
<feature type="domain" description="N-acetylmuramidase" evidence="2">
    <location>
        <begin position="90"/>
        <end position="261"/>
    </location>
</feature>
<reference evidence="4" key="1">
    <citation type="submission" date="2020-04" db="EMBL/GenBank/DDBJ databases">
        <title>Ralstonia solanacearum UW576, UW763, UW773, and UW774.</title>
        <authorList>
            <person name="Steidl O."/>
            <person name="Truchon A."/>
            <person name="Allen C."/>
        </authorList>
    </citation>
    <scope>NUCLEOTIDE SEQUENCE [LARGE SCALE GENOMIC DNA]</scope>
    <source>
        <strain evidence="4">UW774</strain>
    </source>
</reference>
<dbReference type="Gene3D" id="1.10.101.10">
    <property type="entry name" value="PGBD-like superfamily/PGBD"/>
    <property type="match status" value="1"/>
</dbReference>
<dbReference type="InterPro" id="IPR036366">
    <property type="entry name" value="PGBDSf"/>
</dbReference>
<feature type="domain" description="Peptidoglycan binding-like" evidence="1">
    <location>
        <begin position="9"/>
        <end position="64"/>
    </location>
</feature>
<dbReference type="InterPro" id="IPR036365">
    <property type="entry name" value="PGBD-like_sf"/>
</dbReference>
<dbReference type="InterPro" id="IPR024408">
    <property type="entry name" value="Muramidase"/>
</dbReference>
<gene>
    <name evidence="3" type="ORF">HF909_07810</name>
</gene>
<evidence type="ECO:0000313" key="4">
    <source>
        <dbReference type="Proteomes" id="UP000593970"/>
    </source>
</evidence>
<dbReference type="Pfam" id="PF11860">
    <property type="entry name" value="Muramidase"/>
    <property type="match status" value="1"/>
</dbReference>
<evidence type="ECO:0000313" key="3">
    <source>
        <dbReference type="EMBL" id="QOK96347.1"/>
    </source>
</evidence>
<dbReference type="SUPFAM" id="SSF47090">
    <property type="entry name" value="PGBD-like"/>
    <property type="match status" value="1"/>
</dbReference>
<protein>
    <submittedName>
        <fullName evidence="3">DUF3380 domain-containing protein</fullName>
    </submittedName>
</protein>
<proteinExistence type="predicted"/>
<name>A0AA92QAV5_RALSL</name>
<sequence>MTILKSGSTGAEVRELQRLLAGRGFAAPDTGEYDAATVAAVRAAQARFSLVVDGMAGPKTVQALAVGIRQPGHLSAADLQRAADTLGVPVAAVRAVNEVESLGSGFLPDGRPVILFERHVMYRQLMAAEKDADALAVRYPNIVNPGRGGYVGKAGEHTRLAQAIAIDRSCAFASASWGLFQIMGYHSERMGYPDVAAFVAAMQRDEGAQLDAFVRFVSTDPALHKALAGGRWSTFAALYNGPAYKDNLYDVKLARAFARYQAEGKEAA</sequence>
<dbReference type="Pfam" id="PF01471">
    <property type="entry name" value="PG_binding_1"/>
    <property type="match status" value="1"/>
</dbReference>